<feature type="signal peptide" evidence="6">
    <location>
        <begin position="1"/>
        <end position="21"/>
    </location>
</feature>
<comment type="similarity">
    <text evidence="1">Belongs to the glycosyl hydrolase 29 family.</text>
</comment>
<keyword evidence="5" id="KW-0326">Glycosidase</keyword>
<dbReference type="InterPro" id="IPR017853">
    <property type="entry name" value="GH"/>
</dbReference>
<evidence type="ECO:0000259" key="7">
    <source>
        <dbReference type="Pfam" id="PF01120"/>
    </source>
</evidence>
<dbReference type="GeneID" id="70249794"/>
<dbReference type="AlphaFoldDB" id="A0AAD4KFT3"/>
<dbReference type="Gene3D" id="3.20.20.80">
    <property type="entry name" value="Glycosidases"/>
    <property type="match status" value="1"/>
</dbReference>
<dbReference type="GO" id="GO:0016139">
    <property type="term" value="P:glycoside catabolic process"/>
    <property type="evidence" value="ECO:0007669"/>
    <property type="project" value="TreeGrafter"/>
</dbReference>
<dbReference type="InterPro" id="IPR057739">
    <property type="entry name" value="Glyco_hydro_29_N"/>
</dbReference>
<comment type="caution">
    <text evidence="8">The sequence shown here is derived from an EMBL/GenBank/DDBJ whole genome shotgun (WGS) entry which is preliminary data.</text>
</comment>
<dbReference type="Gene3D" id="2.60.40.1180">
    <property type="entry name" value="Golgi alpha-mannosidase II"/>
    <property type="match status" value="1"/>
</dbReference>
<feature type="domain" description="Glycoside hydrolase family 29 N-terminal" evidence="7">
    <location>
        <begin position="332"/>
        <end position="694"/>
    </location>
</feature>
<dbReference type="EMBL" id="JAJTJA010000014">
    <property type="protein sequence ID" value="KAH8690128.1"/>
    <property type="molecule type" value="Genomic_DNA"/>
</dbReference>
<dbReference type="SMART" id="SM00812">
    <property type="entry name" value="Alpha_L_fucos"/>
    <property type="match status" value="1"/>
</dbReference>
<gene>
    <name evidence="8" type="ORF">BGW36DRAFT_420560</name>
</gene>
<evidence type="ECO:0000313" key="8">
    <source>
        <dbReference type="EMBL" id="KAH8690128.1"/>
    </source>
</evidence>
<feature type="chain" id="PRO_5042268176" description="alpha-L-fucosidase" evidence="6">
    <location>
        <begin position="22"/>
        <end position="802"/>
    </location>
</feature>
<protein>
    <recommendedName>
        <fullName evidence="2">alpha-L-fucosidase</fullName>
        <ecNumber evidence="2">3.2.1.51</ecNumber>
    </recommendedName>
</protein>
<evidence type="ECO:0000256" key="1">
    <source>
        <dbReference type="ARBA" id="ARBA00007951"/>
    </source>
</evidence>
<name>A0AAD4KFT3_9EURO</name>
<dbReference type="InterPro" id="IPR000933">
    <property type="entry name" value="Glyco_hydro_29"/>
</dbReference>
<keyword evidence="4" id="KW-0378">Hydrolase</keyword>
<dbReference type="GO" id="GO:0006004">
    <property type="term" value="P:fucose metabolic process"/>
    <property type="evidence" value="ECO:0007669"/>
    <property type="project" value="TreeGrafter"/>
</dbReference>
<evidence type="ECO:0000313" key="9">
    <source>
        <dbReference type="Proteomes" id="UP001201262"/>
    </source>
</evidence>
<dbReference type="InterPro" id="IPR013780">
    <property type="entry name" value="Glyco_hydro_b"/>
</dbReference>
<evidence type="ECO:0000256" key="6">
    <source>
        <dbReference type="SAM" id="SignalP"/>
    </source>
</evidence>
<organism evidence="8 9">
    <name type="scientific">Talaromyces proteolyticus</name>
    <dbReference type="NCBI Taxonomy" id="1131652"/>
    <lineage>
        <taxon>Eukaryota</taxon>
        <taxon>Fungi</taxon>
        <taxon>Dikarya</taxon>
        <taxon>Ascomycota</taxon>
        <taxon>Pezizomycotina</taxon>
        <taxon>Eurotiomycetes</taxon>
        <taxon>Eurotiomycetidae</taxon>
        <taxon>Eurotiales</taxon>
        <taxon>Trichocomaceae</taxon>
        <taxon>Talaromyces</taxon>
        <taxon>Talaromyces sect. Bacilispori</taxon>
    </lineage>
</organism>
<dbReference type="PANTHER" id="PTHR10030:SF37">
    <property type="entry name" value="ALPHA-L-FUCOSIDASE-RELATED"/>
    <property type="match status" value="1"/>
</dbReference>
<dbReference type="GO" id="GO:0004560">
    <property type="term" value="F:alpha-L-fucosidase activity"/>
    <property type="evidence" value="ECO:0007669"/>
    <property type="project" value="UniProtKB-EC"/>
</dbReference>
<evidence type="ECO:0000256" key="3">
    <source>
        <dbReference type="ARBA" id="ARBA00022729"/>
    </source>
</evidence>
<dbReference type="Pfam" id="PF01120">
    <property type="entry name" value="Alpha_L_fucos"/>
    <property type="match status" value="1"/>
</dbReference>
<dbReference type="PANTHER" id="PTHR10030">
    <property type="entry name" value="ALPHA-L-FUCOSIDASE"/>
    <property type="match status" value="1"/>
</dbReference>
<dbReference type="Proteomes" id="UP001201262">
    <property type="component" value="Unassembled WGS sequence"/>
</dbReference>
<proteinExistence type="inferred from homology"/>
<reference evidence="8" key="1">
    <citation type="submission" date="2021-12" db="EMBL/GenBank/DDBJ databases">
        <title>Convergent genome expansion in fungi linked to evolution of root-endophyte symbiosis.</title>
        <authorList>
            <consortium name="DOE Joint Genome Institute"/>
            <person name="Ke Y.-H."/>
            <person name="Bonito G."/>
            <person name="Liao H.-L."/>
            <person name="Looney B."/>
            <person name="Rojas-Flechas A."/>
            <person name="Nash J."/>
            <person name="Hameed K."/>
            <person name="Schadt C."/>
            <person name="Martin F."/>
            <person name="Crous P.W."/>
            <person name="Miettinen O."/>
            <person name="Magnuson J.K."/>
            <person name="Labbe J."/>
            <person name="Jacobson D."/>
            <person name="Doktycz M.J."/>
            <person name="Veneault-Fourrey C."/>
            <person name="Kuo A."/>
            <person name="Mondo S."/>
            <person name="Calhoun S."/>
            <person name="Riley R."/>
            <person name="Ohm R."/>
            <person name="LaButti K."/>
            <person name="Andreopoulos B."/>
            <person name="Pangilinan J."/>
            <person name="Nolan M."/>
            <person name="Tritt A."/>
            <person name="Clum A."/>
            <person name="Lipzen A."/>
            <person name="Daum C."/>
            <person name="Barry K."/>
            <person name="Grigoriev I.V."/>
            <person name="Vilgalys R."/>
        </authorList>
    </citation>
    <scope>NUCLEOTIDE SEQUENCE</scope>
    <source>
        <strain evidence="8">PMI_201</strain>
    </source>
</reference>
<evidence type="ECO:0000256" key="5">
    <source>
        <dbReference type="ARBA" id="ARBA00023295"/>
    </source>
</evidence>
<sequence>MKVETSYLLALVLGLSPTAAAKDPRSIGEQSTSVSLESYFNNKAFGAQPGDAAFDALNESYPDPAIIGITGGIYTSTKTGVVYEFPGLQPDPSKPDNVICSGQEIALPKSRKNSKYFSASMLVSSDVELSTVSGNVTYTYADGSTLVSELRSLPWWAFLTINRGEIIFPYRFTSNDTNWNTSHIFEYTASLDPSKDLQSITLPDTSNATTGRLHVFSVSLWESSKARSSAQVQFVRPTQKWTEKGNQVIELTINNPGLECISGQGVGVSLSMLGVETVEPGHIKRLCPGDQKRVDIGVKGAANGSADVLLTYGPYSTDEQHITNVSISGLTEWTSDLSSLAQHESPQWYDDAKFGIFIHWSAFSVPGWGNSTPYESYAEWFWWYSTHRPADKSDFYDYRLRTFGPDWNYDDSFQNFTAAKWDPKEWVDLIYASGAKYFVLTTKHHDGFALFNTSRTTDRNALLYGPQRDLLKDLFTAAETYQPSLRRGTYFSLPEWFNPDFAPYGFAQLGGNASTSWPGIIARNPYTGLDEPYTGRLPIDDFITDLMVPQMEILAYDYSTDIMWCDCGAANGTAPFAASWWNQARSQNRQVTINSRCGLAEVADFDTPEYATFSSAQLRKWESNEGMDPYSYGYNRATADSAYMNATTIVQDLVDMVSKNGNFLLDIGPRADGTIVEREAQNLREAGEWIHAHEEAIFNTTYWFVMSELVADGNNVRFTQTDDAFYILFLDKPTQEKVYLDTPLPLLRGDVVTVVGMGAHSSQIEWVKEHKKGSGNGFTFLIPEGVWEEEKYCWVLKISYKA</sequence>
<keyword evidence="3 6" id="KW-0732">Signal</keyword>
<dbReference type="RefSeq" id="XP_046066411.1">
    <property type="nucleotide sequence ID" value="XM_046219507.1"/>
</dbReference>
<dbReference type="SUPFAM" id="SSF51445">
    <property type="entry name" value="(Trans)glycosidases"/>
    <property type="match status" value="1"/>
</dbReference>
<evidence type="ECO:0000256" key="2">
    <source>
        <dbReference type="ARBA" id="ARBA00012662"/>
    </source>
</evidence>
<keyword evidence="9" id="KW-1185">Reference proteome</keyword>
<accession>A0AAD4KFT3</accession>
<evidence type="ECO:0000256" key="4">
    <source>
        <dbReference type="ARBA" id="ARBA00022801"/>
    </source>
</evidence>
<dbReference type="EC" id="3.2.1.51" evidence="2"/>